<dbReference type="PANTHER" id="PTHR33337">
    <property type="entry name" value="GFA DOMAIN-CONTAINING PROTEIN"/>
    <property type="match status" value="1"/>
</dbReference>
<evidence type="ECO:0000313" key="6">
    <source>
        <dbReference type="EMBL" id="KAK6223128.1"/>
    </source>
</evidence>
<evidence type="ECO:0000256" key="2">
    <source>
        <dbReference type="ARBA" id="ARBA00022723"/>
    </source>
</evidence>
<sequence>MPTASCLCKAITVNILGKPMAAALCHCSECRKISGSAFGFNWVLASKDVEVTGTPKNFTTTAKSGNAVISHFCGDCGVTLWRDGPATKGMMYFKAGTLDDWKDQSSMAPFAEIFTSRRLSWVNAVPNAVQKREME</sequence>
<dbReference type="GO" id="GO:0016846">
    <property type="term" value="F:carbon-sulfur lyase activity"/>
    <property type="evidence" value="ECO:0007669"/>
    <property type="project" value="InterPro"/>
</dbReference>
<keyword evidence="2" id="KW-0479">Metal-binding</keyword>
<evidence type="ECO:0000256" key="4">
    <source>
        <dbReference type="ARBA" id="ARBA00023239"/>
    </source>
</evidence>
<dbReference type="Pfam" id="PF04828">
    <property type="entry name" value="GFA"/>
    <property type="match status" value="1"/>
</dbReference>
<dbReference type="InterPro" id="IPR011057">
    <property type="entry name" value="Mss4-like_sf"/>
</dbReference>
<proteinExistence type="inferred from homology"/>
<dbReference type="PROSITE" id="PS51891">
    <property type="entry name" value="CENP_V_GFA"/>
    <property type="match status" value="1"/>
</dbReference>
<evidence type="ECO:0000256" key="1">
    <source>
        <dbReference type="ARBA" id="ARBA00005495"/>
    </source>
</evidence>
<dbReference type="InterPro" id="IPR006913">
    <property type="entry name" value="CENP-V/GFA"/>
</dbReference>
<keyword evidence="7" id="KW-1185">Reference proteome</keyword>
<dbReference type="AlphaFoldDB" id="A0AAV9TJU9"/>
<feature type="domain" description="CENP-V/GFA" evidence="5">
    <location>
        <begin position="2"/>
        <end position="111"/>
    </location>
</feature>
<dbReference type="Proteomes" id="UP001327957">
    <property type="component" value="Unassembled WGS sequence"/>
</dbReference>
<keyword evidence="3" id="KW-0862">Zinc</keyword>
<evidence type="ECO:0000259" key="5">
    <source>
        <dbReference type="PROSITE" id="PS51891"/>
    </source>
</evidence>
<organism evidence="6 7">
    <name type="scientific">Colletotrichum tabaci</name>
    <dbReference type="NCBI Taxonomy" id="1209068"/>
    <lineage>
        <taxon>Eukaryota</taxon>
        <taxon>Fungi</taxon>
        <taxon>Dikarya</taxon>
        <taxon>Ascomycota</taxon>
        <taxon>Pezizomycotina</taxon>
        <taxon>Sordariomycetes</taxon>
        <taxon>Hypocreomycetidae</taxon>
        <taxon>Glomerellales</taxon>
        <taxon>Glomerellaceae</taxon>
        <taxon>Colletotrichum</taxon>
        <taxon>Colletotrichum destructivum species complex</taxon>
    </lineage>
</organism>
<dbReference type="EMBL" id="JASAOK010000016">
    <property type="protein sequence ID" value="KAK6223128.1"/>
    <property type="molecule type" value="Genomic_DNA"/>
</dbReference>
<reference evidence="6 7" key="1">
    <citation type="submission" date="2023-04" db="EMBL/GenBank/DDBJ databases">
        <title>Colletotrichum tabacum stain YC1 causing leaf anthracnose on Nicotiana tabacum(L.) cv.</title>
        <authorList>
            <person name="Ji Z."/>
            <person name="Wang M."/>
            <person name="Zhang J."/>
            <person name="Wang N."/>
            <person name="Zhou Z."/>
        </authorList>
    </citation>
    <scope>NUCLEOTIDE SEQUENCE [LARGE SCALE GENOMIC DNA]</scope>
    <source>
        <strain evidence="6 7">YC1</strain>
    </source>
</reference>
<evidence type="ECO:0000313" key="7">
    <source>
        <dbReference type="Proteomes" id="UP001327957"/>
    </source>
</evidence>
<protein>
    <recommendedName>
        <fullName evidence="5">CENP-V/GFA domain-containing protein</fullName>
    </recommendedName>
</protein>
<name>A0AAV9TJU9_9PEZI</name>
<dbReference type="SUPFAM" id="SSF51316">
    <property type="entry name" value="Mss4-like"/>
    <property type="match status" value="1"/>
</dbReference>
<dbReference type="Gene3D" id="3.90.1590.10">
    <property type="entry name" value="glutathione-dependent formaldehyde- activating enzyme (gfa)"/>
    <property type="match status" value="1"/>
</dbReference>
<keyword evidence="4" id="KW-0456">Lyase</keyword>
<accession>A0AAV9TJU9</accession>
<dbReference type="PANTHER" id="PTHR33337:SF30">
    <property type="entry name" value="DUF636 DOMAIN PROTEIN (AFU_ORTHOLOGUE AFUA_1G03180)"/>
    <property type="match status" value="1"/>
</dbReference>
<comment type="similarity">
    <text evidence="1">Belongs to the Gfa family.</text>
</comment>
<gene>
    <name evidence="6" type="ORF">QIS74_03973</name>
</gene>
<comment type="caution">
    <text evidence="6">The sequence shown here is derived from an EMBL/GenBank/DDBJ whole genome shotgun (WGS) entry which is preliminary data.</text>
</comment>
<evidence type="ECO:0000256" key="3">
    <source>
        <dbReference type="ARBA" id="ARBA00022833"/>
    </source>
</evidence>
<dbReference type="GO" id="GO:0046872">
    <property type="term" value="F:metal ion binding"/>
    <property type="evidence" value="ECO:0007669"/>
    <property type="project" value="UniProtKB-KW"/>
</dbReference>